<dbReference type="InterPro" id="IPR011055">
    <property type="entry name" value="Dup_hybrid_motif"/>
</dbReference>
<dbReference type="Proteomes" id="UP000192277">
    <property type="component" value="Unassembled WGS sequence"/>
</dbReference>
<evidence type="ECO:0000259" key="3">
    <source>
        <dbReference type="Pfam" id="PF01551"/>
    </source>
</evidence>
<proteinExistence type="predicted"/>
<organism evidence="4 5">
    <name type="scientific">Niastella koreensis</name>
    <dbReference type="NCBI Taxonomy" id="354356"/>
    <lineage>
        <taxon>Bacteria</taxon>
        <taxon>Pseudomonadati</taxon>
        <taxon>Bacteroidota</taxon>
        <taxon>Chitinophagia</taxon>
        <taxon>Chitinophagales</taxon>
        <taxon>Chitinophagaceae</taxon>
        <taxon>Niastella</taxon>
    </lineage>
</organism>
<dbReference type="InterPro" id="IPR016047">
    <property type="entry name" value="M23ase_b-sheet_dom"/>
</dbReference>
<protein>
    <recommendedName>
        <fullName evidence="3">M23ase beta-sheet core domain-containing protein</fullName>
    </recommendedName>
</protein>
<keyword evidence="2" id="KW-0175">Coiled coil</keyword>
<dbReference type="Pfam" id="PF01551">
    <property type="entry name" value="Peptidase_M23"/>
    <property type="match status" value="1"/>
</dbReference>
<dbReference type="PANTHER" id="PTHR21666:SF289">
    <property type="entry name" value="L-ALA--D-GLU ENDOPEPTIDASE"/>
    <property type="match status" value="1"/>
</dbReference>
<reference evidence="4 5" key="1">
    <citation type="submission" date="2016-04" db="EMBL/GenBank/DDBJ databases">
        <authorList>
            <person name="Chen L."/>
            <person name="Zhuang W."/>
            <person name="Wang G."/>
        </authorList>
    </citation>
    <scope>NUCLEOTIDE SEQUENCE [LARGE SCALE GENOMIC DNA]</scope>
    <source>
        <strain evidence="5">GR20</strain>
    </source>
</reference>
<dbReference type="Gene3D" id="6.10.250.3150">
    <property type="match status" value="1"/>
</dbReference>
<keyword evidence="1" id="KW-0732">Signal</keyword>
<feature type="coiled-coil region" evidence="2">
    <location>
        <begin position="185"/>
        <end position="212"/>
    </location>
</feature>
<dbReference type="InterPro" id="IPR050570">
    <property type="entry name" value="Cell_wall_metabolism_enzyme"/>
</dbReference>
<evidence type="ECO:0000256" key="2">
    <source>
        <dbReference type="SAM" id="Coils"/>
    </source>
</evidence>
<dbReference type="CDD" id="cd12797">
    <property type="entry name" value="M23_peptidase"/>
    <property type="match status" value="1"/>
</dbReference>
<dbReference type="PANTHER" id="PTHR21666">
    <property type="entry name" value="PEPTIDASE-RELATED"/>
    <property type="match status" value="1"/>
</dbReference>
<dbReference type="EMBL" id="LWBO01000001">
    <property type="protein sequence ID" value="OQP55518.1"/>
    <property type="molecule type" value="Genomic_DNA"/>
</dbReference>
<dbReference type="Gene3D" id="2.70.70.10">
    <property type="entry name" value="Glucose Permease (Domain IIA)"/>
    <property type="match status" value="1"/>
</dbReference>
<gene>
    <name evidence="4" type="ORF">A4D02_04220</name>
</gene>
<name>A0ABX3P6M3_9BACT</name>
<accession>A0ABX3P6M3</accession>
<keyword evidence="5" id="KW-1185">Reference proteome</keyword>
<dbReference type="RefSeq" id="WP_014223132.1">
    <property type="nucleotide sequence ID" value="NZ_LWBO01000001.1"/>
</dbReference>
<comment type="caution">
    <text evidence="4">The sequence shown here is derived from an EMBL/GenBank/DDBJ whole genome shotgun (WGS) entry which is preliminary data.</text>
</comment>
<dbReference type="SUPFAM" id="SSF51261">
    <property type="entry name" value="Duplicated hybrid motif"/>
    <property type="match status" value="1"/>
</dbReference>
<feature type="domain" description="M23ase beta-sheet core" evidence="3">
    <location>
        <begin position="330"/>
        <end position="420"/>
    </location>
</feature>
<sequence>MVKWMATSLAALTIAVSLPAQQSGRSEDLKHQQIEIQREIDQLKSSLTDSKKRTRAGMRQLEMVQAKLRLREKAIRNINQQIDMLEGNIDRSRMEIDSLNTRLDTMKAQYARNTVTAYKLSTNYGFLNFILSARSFNEAYKRLQYFNAYHEYCEDQEATIIKIQKLLAGKINGLECTRREKDQVVKEQVVQKKELEAEKKDKNNAVRNFKTREQEISQELTVKKKADHELTLAIQHAISADFYAATGGGRKTTTKKKTTTTKKTTKKKTKVKVKVKEEEDDDVVLSPEAKLLNGSFKNNKGKLPWPVDNANIKIRFGPYKIPNMEVIGNNPGLTLATEPGAEVKAVFDGEILSVFNVEGNRSVMVRHGLYFTVYANLASVNVTKGQKITQGQILGVAGKDGEGNGEIDFILMKERTNIDPALWIKKK</sequence>
<feature type="coiled-coil region" evidence="2">
    <location>
        <begin position="26"/>
        <end position="109"/>
    </location>
</feature>
<evidence type="ECO:0000313" key="4">
    <source>
        <dbReference type="EMBL" id="OQP55518.1"/>
    </source>
</evidence>
<evidence type="ECO:0000256" key="1">
    <source>
        <dbReference type="ARBA" id="ARBA00022729"/>
    </source>
</evidence>
<evidence type="ECO:0000313" key="5">
    <source>
        <dbReference type="Proteomes" id="UP000192277"/>
    </source>
</evidence>